<dbReference type="InterPro" id="IPR018637">
    <property type="entry name" value="DUF2059"/>
</dbReference>
<feature type="signal peptide" evidence="1">
    <location>
        <begin position="1"/>
        <end position="25"/>
    </location>
</feature>
<evidence type="ECO:0000259" key="2">
    <source>
        <dbReference type="Pfam" id="PF09832"/>
    </source>
</evidence>
<organism evidence="3 4">
    <name type="scientific">Cognatishimia maritima</name>
    <dbReference type="NCBI Taxonomy" id="870908"/>
    <lineage>
        <taxon>Bacteria</taxon>
        <taxon>Pseudomonadati</taxon>
        <taxon>Pseudomonadota</taxon>
        <taxon>Alphaproteobacteria</taxon>
        <taxon>Rhodobacterales</taxon>
        <taxon>Paracoccaceae</taxon>
        <taxon>Cognatishimia</taxon>
    </lineage>
</organism>
<evidence type="ECO:0000313" key="3">
    <source>
        <dbReference type="EMBL" id="SHG27155.1"/>
    </source>
</evidence>
<dbReference type="RefSeq" id="WP_242648519.1">
    <property type="nucleotide sequence ID" value="NZ_FQWM01000001.1"/>
</dbReference>
<sequence length="276" mass="30311">MLKSAFSFVAMSLTAVSLSFSSAAAADREDVRGFLETTGFDVAIESIAVGAGGAPAMLGLEGNDFGKAWTDLTEETFVPEDMVERALDLLEERLDQDLLEHAADFYGSDLGQRLVQAENLSHMDDDELKQIAGRQLVAGMVEEGSPKLDYFQRMHVAIDPEGLGLKAIQAIQVRFLLAASRAGVIQMDLDEGMLWAQIEENESATRLAILEGAIAGAAYTYQDFSDDELEAYTIALEDSRMQTVYQIMNAVHYQILSERMDVLAVNLEKLMPVEEL</sequence>
<dbReference type="EMBL" id="FQWM01000001">
    <property type="protein sequence ID" value="SHG27155.1"/>
    <property type="molecule type" value="Genomic_DNA"/>
</dbReference>
<keyword evidence="4" id="KW-1185">Reference proteome</keyword>
<dbReference type="Proteomes" id="UP000184211">
    <property type="component" value="Unassembled WGS sequence"/>
</dbReference>
<protein>
    <recommendedName>
        <fullName evidence="2">DUF2059 domain-containing protein</fullName>
    </recommendedName>
</protein>
<feature type="chain" id="PRO_5012747985" description="DUF2059 domain-containing protein" evidence="1">
    <location>
        <begin position="26"/>
        <end position="276"/>
    </location>
</feature>
<feature type="domain" description="DUF2059" evidence="2">
    <location>
        <begin position="80"/>
        <end position="137"/>
    </location>
</feature>
<name>A0A1M5IG16_9RHOB</name>
<reference evidence="4" key="1">
    <citation type="submission" date="2016-11" db="EMBL/GenBank/DDBJ databases">
        <authorList>
            <person name="Varghese N."/>
            <person name="Submissions S."/>
        </authorList>
    </citation>
    <scope>NUCLEOTIDE SEQUENCE [LARGE SCALE GENOMIC DNA]</scope>
    <source>
        <strain evidence="4">DSM 28223</strain>
    </source>
</reference>
<accession>A0A1M5IG16</accession>
<keyword evidence="1" id="KW-0732">Signal</keyword>
<evidence type="ECO:0000313" key="4">
    <source>
        <dbReference type="Proteomes" id="UP000184211"/>
    </source>
</evidence>
<proteinExistence type="predicted"/>
<dbReference type="Pfam" id="PF09832">
    <property type="entry name" value="DUF2059"/>
    <property type="match status" value="1"/>
</dbReference>
<gene>
    <name evidence="3" type="ORF">SAMN04488044_0316</name>
</gene>
<dbReference type="STRING" id="870908.SAMN04488044_0316"/>
<evidence type="ECO:0000256" key="1">
    <source>
        <dbReference type="SAM" id="SignalP"/>
    </source>
</evidence>
<dbReference type="AlphaFoldDB" id="A0A1M5IG16"/>